<dbReference type="PANTHER" id="PTHR11257">
    <property type="entry name" value="CHEMOSENSORY PROTEIN-RELATED"/>
    <property type="match status" value="1"/>
</dbReference>
<feature type="transmembrane region" description="Helical" evidence="1">
    <location>
        <begin position="57"/>
        <end position="77"/>
    </location>
</feature>
<keyword evidence="3" id="KW-1185">Reference proteome</keyword>
<evidence type="ECO:0000313" key="3">
    <source>
        <dbReference type="Proteomes" id="UP000092445"/>
    </source>
</evidence>
<dbReference type="InterPro" id="IPR005055">
    <property type="entry name" value="A10/PebIII"/>
</dbReference>
<dbReference type="PANTHER" id="PTHR11257:SF12">
    <property type="entry name" value="EJACULATORY BULB-SPECIFIC PROTEIN 3-RELATED"/>
    <property type="match status" value="1"/>
</dbReference>
<name>A0A1A9ZZH9_GLOPL</name>
<dbReference type="VEuPathDB" id="VectorBase:GPAI029774"/>
<dbReference type="Gene3D" id="1.10.2080.10">
    <property type="entry name" value="Insect odorant-binding protein A10/Ejaculatory bulb-specific protein 3"/>
    <property type="match status" value="1"/>
</dbReference>
<keyword evidence="1" id="KW-1133">Transmembrane helix</keyword>
<dbReference type="InterPro" id="IPR036682">
    <property type="entry name" value="OS_D_A10/PebIII_sf"/>
</dbReference>
<evidence type="ECO:0000256" key="1">
    <source>
        <dbReference type="SAM" id="Phobius"/>
    </source>
</evidence>
<dbReference type="AlphaFoldDB" id="A0A1A9ZZH9"/>
<protein>
    <submittedName>
        <fullName evidence="2">Uncharacterized protein</fullName>
    </submittedName>
</protein>
<organism evidence="2 3">
    <name type="scientific">Glossina pallidipes</name>
    <name type="common">Tsetse fly</name>
    <dbReference type="NCBI Taxonomy" id="7398"/>
    <lineage>
        <taxon>Eukaryota</taxon>
        <taxon>Metazoa</taxon>
        <taxon>Ecdysozoa</taxon>
        <taxon>Arthropoda</taxon>
        <taxon>Hexapoda</taxon>
        <taxon>Insecta</taxon>
        <taxon>Pterygota</taxon>
        <taxon>Neoptera</taxon>
        <taxon>Endopterygota</taxon>
        <taxon>Diptera</taxon>
        <taxon>Brachycera</taxon>
        <taxon>Muscomorpha</taxon>
        <taxon>Hippoboscoidea</taxon>
        <taxon>Glossinidae</taxon>
        <taxon>Glossina</taxon>
    </lineage>
</organism>
<dbReference type="SUPFAM" id="SSF100910">
    <property type="entry name" value="Chemosensory protein Csp2"/>
    <property type="match status" value="1"/>
</dbReference>
<dbReference type="EnsemblMetazoa" id="GPAI029774-RA">
    <property type="protein sequence ID" value="GPAI029774-PA"/>
    <property type="gene ID" value="GPAI029774"/>
</dbReference>
<reference evidence="2" key="2">
    <citation type="submission" date="2020-05" db="UniProtKB">
        <authorList>
            <consortium name="EnsemblMetazoa"/>
        </authorList>
    </citation>
    <scope>IDENTIFICATION</scope>
    <source>
        <strain evidence="2">IAEA</strain>
    </source>
</reference>
<sequence length="182" mass="21046">MANESMMGANNQDYRLFFAYEGLILRCRSERYHITPLSSLDHASRWLMQYDIAAVNMKYLTIVAIIAALSAVVVMGAEEKYTTKYDDVDVDEVLKSDRLFKNYYNCLIDQGKCTPDARELKKSLPDALQTECSKCSEKQKKTSEKVIKHLMDHKPDEWKVLQTKYDPEGIYYSKYKARDANA</sequence>
<proteinExistence type="predicted"/>
<keyword evidence="1" id="KW-0472">Membrane</keyword>
<keyword evidence="1" id="KW-0812">Transmembrane</keyword>
<evidence type="ECO:0000313" key="2">
    <source>
        <dbReference type="EnsemblMetazoa" id="GPAI029774-PA"/>
    </source>
</evidence>
<dbReference type="Pfam" id="PF03392">
    <property type="entry name" value="OS-D"/>
    <property type="match status" value="1"/>
</dbReference>
<reference evidence="3" key="1">
    <citation type="submission" date="2014-03" db="EMBL/GenBank/DDBJ databases">
        <authorList>
            <person name="Aksoy S."/>
            <person name="Warren W."/>
            <person name="Wilson R.K."/>
        </authorList>
    </citation>
    <scope>NUCLEOTIDE SEQUENCE [LARGE SCALE GENOMIC DNA]</scope>
    <source>
        <strain evidence="3">IAEA</strain>
    </source>
</reference>
<accession>A0A1A9ZZH9</accession>
<dbReference type="Proteomes" id="UP000092445">
    <property type="component" value="Unassembled WGS sequence"/>
</dbReference>